<gene>
    <name evidence="3" type="ORF">SAMN05421736_12836</name>
</gene>
<proteinExistence type="inferred from homology"/>
<dbReference type="PANTHER" id="PTHR42798:SF7">
    <property type="entry name" value="ALPHA-D-RIBOSE 1-METHYLPHOSPHONATE 5-TRIPHOSPHATE SYNTHASE SUBUNIT PHNL"/>
    <property type="match status" value="1"/>
</dbReference>
<evidence type="ECO:0000313" key="4">
    <source>
        <dbReference type="Proteomes" id="UP000198935"/>
    </source>
</evidence>
<dbReference type="InterPro" id="IPR003439">
    <property type="entry name" value="ABC_transporter-like_ATP-bd"/>
</dbReference>
<dbReference type="STRING" id="1503961.SAMN05421736_12836"/>
<reference evidence="4" key="1">
    <citation type="submission" date="2016-10" db="EMBL/GenBank/DDBJ databases">
        <authorList>
            <person name="Varghese N."/>
            <person name="Submissions S."/>
        </authorList>
    </citation>
    <scope>NUCLEOTIDE SEQUENCE [LARGE SCALE GENOMIC DNA]</scope>
    <source>
        <strain evidence="4">SP</strain>
    </source>
</reference>
<evidence type="ECO:0000256" key="1">
    <source>
        <dbReference type="ARBA" id="ARBA00005417"/>
    </source>
</evidence>
<dbReference type="SUPFAM" id="SSF52540">
    <property type="entry name" value="P-loop containing nucleoside triphosphate hydrolases"/>
    <property type="match status" value="1"/>
</dbReference>
<dbReference type="Gene3D" id="3.40.50.300">
    <property type="entry name" value="P-loop containing nucleotide triphosphate hydrolases"/>
    <property type="match status" value="1"/>
</dbReference>
<dbReference type="EMBL" id="FNPI01000028">
    <property type="protein sequence ID" value="SDZ66907.1"/>
    <property type="molecule type" value="Genomic_DNA"/>
</dbReference>
<accession>A0A1H3UX27</accession>
<dbReference type="GO" id="GO:0005524">
    <property type="term" value="F:ATP binding"/>
    <property type="evidence" value="ECO:0007669"/>
    <property type="project" value="UniProtKB-KW"/>
</dbReference>
<dbReference type="PANTHER" id="PTHR42798">
    <property type="entry name" value="LIPOPROTEIN-RELEASING SYSTEM ATP-BINDING PROTEIN LOLD"/>
    <property type="match status" value="1"/>
</dbReference>
<name>A0A1H3UX27_9BACI</name>
<feature type="domain" description="ABC transporter" evidence="2">
    <location>
        <begin position="22"/>
        <end position="115"/>
    </location>
</feature>
<dbReference type="Proteomes" id="UP000198935">
    <property type="component" value="Unassembled WGS sequence"/>
</dbReference>
<protein>
    <submittedName>
        <fullName evidence="3">Putative ABC transport system ATP-binding protein/lipoprotein-releasing system ATP-binding protein</fullName>
    </submittedName>
</protein>
<dbReference type="AlphaFoldDB" id="A0A1H3UX27"/>
<evidence type="ECO:0000313" key="3">
    <source>
        <dbReference type="EMBL" id="SDZ66907.1"/>
    </source>
</evidence>
<dbReference type="Pfam" id="PF00005">
    <property type="entry name" value="ABC_tran"/>
    <property type="match status" value="1"/>
</dbReference>
<evidence type="ECO:0000259" key="2">
    <source>
        <dbReference type="Pfam" id="PF00005"/>
    </source>
</evidence>
<comment type="similarity">
    <text evidence="1">Belongs to the ABC transporter superfamily.</text>
</comment>
<organism evidence="3 4">
    <name type="scientific">Evansella caseinilytica</name>
    <dbReference type="NCBI Taxonomy" id="1503961"/>
    <lineage>
        <taxon>Bacteria</taxon>
        <taxon>Bacillati</taxon>
        <taxon>Bacillota</taxon>
        <taxon>Bacilli</taxon>
        <taxon>Bacillales</taxon>
        <taxon>Bacillaceae</taxon>
        <taxon>Evansella</taxon>
    </lineage>
</organism>
<dbReference type="GO" id="GO:0016887">
    <property type="term" value="F:ATP hydrolysis activity"/>
    <property type="evidence" value="ECO:0007669"/>
    <property type="project" value="InterPro"/>
</dbReference>
<keyword evidence="3" id="KW-0067">ATP-binding</keyword>
<dbReference type="InterPro" id="IPR027417">
    <property type="entry name" value="P-loop_NTPase"/>
</dbReference>
<keyword evidence="4" id="KW-1185">Reference proteome</keyword>
<sequence length="129" mass="14703">MLSVKAISKTFKNGQELNKLFSSLSFNVNAGSWTTIIGPSGTGKSTLLHCISGLQSLDEGTVEIDNIQVHTLKEAERSDFRRKKIGFIFQDYKLLPHYHVLDNVLLPLYRDREKKRLKEKAVGLLNKWE</sequence>
<keyword evidence="3" id="KW-0449">Lipoprotein</keyword>
<keyword evidence="3" id="KW-0547">Nucleotide-binding</keyword>